<evidence type="ECO:0000313" key="3">
    <source>
        <dbReference type="EMBL" id="GID15111.1"/>
    </source>
</evidence>
<keyword evidence="2" id="KW-1133">Transmembrane helix</keyword>
<accession>A0A8J3NDJ3</accession>
<dbReference type="RefSeq" id="WP_203663268.1">
    <property type="nucleotide sequence ID" value="NZ_BAAAZM010000001.1"/>
</dbReference>
<keyword evidence="4" id="KW-1185">Reference proteome</keyword>
<evidence type="ECO:0000313" key="4">
    <source>
        <dbReference type="Proteomes" id="UP000612808"/>
    </source>
</evidence>
<evidence type="ECO:0000256" key="1">
    <source>
        <dbReference type="SAM" id="MobiDB-lite"/>
    </source>
</evidence>
<feature type="region of interest" description="Disordered" evidence="1">
    <location>
        <begin position="48"/>
        <end position="75"/>
    </location>
</feature>
<name>A0A8J3NDJ3_9ACTN</name>
<proteinExistence type="predicted"/>
<feature type="compositionally biased region" description="Basic residues" evidence="1">
    <location>
        <begin position="64"/>
        <end position="75"/>
    </location>
</feature>
<protein>
    <submittedName>
        <fullName evidence="3">Uncharacterized protein</fullName>
    </submittedName>
</protein>
<organism evidence="3 4">
    <name type="scientific">Actinocatenispora rupis</name>
    <dbReference type="NCBI Taxonomy" id="519421"/>
    <lineage>
        <taxon>Bacteria</taxon>
        <taxon>Bacillati</taxon>
        <taxon>Actinomycetota</taxon>
        <taxon>Actinomycetes</taxon>
        <taxon>Micromonosporales</taxon>
        <taxon>Micromonosporaceae</taxon>
        <taxon>Actinocatenispora</taxon>
    </lineage>
</organism>
<keyword evidence="2" id="KW-0812">Transmembrane</keyword>
<sequence>MSAFSVVVAIVSTVVSLAVLVLVVITCVSVIRLSVHIRSGGRRYAIDSAGSGGYDEDDDGYRPARYRPRRPSTNL</sequence>
<dbReference type="Proteomes" id="UP000612808">
    <property type="component" value="Unassembled WGS sequence"/>
</dbReference>
<dbReference type="EMBL" id="BOMB01000038">
    <property type="protein sequence ID" value="GID15111.1"/>
    <property type="molecule type" value="Genomic_DNA"/>
</dbReference>
<reference evidence="3" key="1">
    <citation type="submission" date="2021-01" db="EMBL/GenBank/DDBJ databases">
        <title>Whole genome shotgun sequence of Actinocatenispora rupis NBRC 107355.</title>
        <authorList>
            <person name="Komaki H."/>
            <person name="Tamura T."/>
        </authorList>
    </citation>
    <scope>NUCLEOTIDE SEQUENCE</scope>
    <source>
        <strain evidence="3">NBRC 107355</strain>
    </source>
</reference>
<comment type="caution">
    <text evidence="3">The sequence shown here is derived from an EMBL/GenBank/DDBJ whole genome shotgun (WGS) entry which is preliminary data.</text>
</comment>
<feature type="transmembrane region" description="Helical" evidence="2">
    <location>
        <begin position="6"/>
        <end position="33"/>
    </location>
</feature>
<gene>
    <name evidence="3" type="ORF">Aru02nite_60000</name>
</gene>
<dbReference type="AlphaFoldDB" id="A0A8J3NDJ3"/>
<keyword evidence="2" id="KW-0472">Membrane</keyword>
<evidence type="ECO:0000256" key="2">
    <source>
        <dbReference type="SAM" id="Phobius"/>
    </source>
</evidence>